<keyword evidence="3" id="KW-1185">Reference proteome</keyword>
<organism evidence="2 3">
    <name type="scientific">Pleurodeles waltl</name>
    <name type="common">Iberian ribbed newt</name>
    <dbReference type="NCBI Taxonomy" id="8319"/>
    <lineage>
        <taxon>Eukaryota</taxon>
        <taxon>Metazoa</taxon>
        <taxon>Chordata</taxon>
        <taxon>Craniata</taxon>
        <taxon>Vertebrata</taxon>
        <taxon>Euteleostomi</taxon>
        <taxon>Amphibia</taxon>
        <taxon>Batrachia</taxon>
        <taxon>Caudata</taxon>
        <taxon>Salamandroidea</taxon>
        <taxon>Salamandridae</taxon>
        <taxon>Pleurodelinae</taxon>
        <taxon>Pleurodeles</taxon>
    </lineage>
</organism>
<proteinExistence type="predicted"/>
<feature type="region of interest" description="Disordered" evidence="1">
    <location>
        <begin position="98"/>
        <end position="122"/>
    </location>
</feature>
<feature type="compositionally biased region" description="Basic and acidic residues" evidence="1">
    <location>
        <begin position="336"/>
        <end position="348"/>
    </location>
</feature>
<dbReference type="EMBL" id="JANPWB010000009">
    <property type="protein sequence ID" value="KAJ1155314.1"/>
    <property type="molecule type" value="Genomic_DNA"/>
</dbReference>
<feature type="compositionally biased region" description="Basic and acidic residues" evidence="1">
    <location>
        <begin position="98"/>
        <end position="110"/>
    </location>
</feature>
<feature type="compositionally biased region" description="Basic and acidic residues" evidence="1">
    <location>
        <begin position="214"/>
        <end position="229"/>
    </location>
</feature>
<comment type="caution">
    <text evidence="2">The sequence shown here is derived from an EMBL/GenBank/DDBJ whole genome shotgun (WGS) entry which is preliminary data.</text>
</comment>
<feature type="region of interest" description="Disordered" evidence="1">
    <location>
        <begin position="336"/>
        <end position="356"/>
    </location>
</feature>
<name>A0AAV7RVS0_PLEWA</name>
<dbReference type="Proteomes" id="UP001066276">
    <property type="component" value="Chromosome 5"/>
</dbReference>
<gene>
    <name evidence="2" type="ORF">NDU88_008045</name>
</gene>
<reference evidence="2" key="1">
    <citation type="journal article" date="2022" name="bioRxiv">
        <title>Sequencing and chromosome-scale assembly of the giantPleurodeles waltlgenome.</title>
        <authorList>
            <person name="Brown T."/>
            <person name="Elewa A."/>
            <person name="Iarovenko S."/>
            <person name="Subramanian E."/>
            <person name="Araus A.J."/>
            <person name="Petzold A."/>
            <person name="Susuki M."/>
            <person name="Suzuki K.-i.T."/>
            <person name="Hayashi T."/>
            <person name="Toyoda A."/>
            <person name="Oliveira C."/>
            <person name="Osipova E."/>
            <person name="Leigh N.D."/>
            <person name="Simon A."/>
            <person name="Yun M.H."/>
        </authorList>
    </citation>
    <scope>NUCLEOTIDE SEQUENCE</scope>
    <source>
        <strain evidence="2">20211129_DDA</strain>
        <tissue evidence="2">Liver</tissue>
    </source>
</reference>
<dbReference type="AlphaFoldDB" id="A0AAV7RVS0"/>
<evidence type="ECO:0000256" key="1">
    <source>
        <dbReference type="SAM" id="MobiDB-lite"/>
    </source>
</evidence>
<evidence type="ECO:0000313" key="3">
    <source>
        <dbReference type="Proteomes" id="UP001066276"/>
    </source>
</evidence>
<protein>
    <submittedName>
        <fullName evidence="2">Uncharacterized protein</fullName>
    </submittedName>
</protein>
<feature type="region of interest" description="Disordered" evidence="1">
    <location>
        <begin position="214"/>
        <end position="242"/>
    </location>
</feature>
<evidence type="ECO:0000313" key="2">
    <source>
        <dbReference type="EMBL" id="KAJ1155314.1"/>
    </source>
</evidence>
<sequence>MDAPANLRPELGMESQFFPHGDALPGRHGIINDASLTGNPDFRVPEELEIDDGLRVRRGIEEEVVDSMDETPRGGILNIEEKSNQREALHPNVHDRIEDREETEKREPRHVPGGTWLNQTDAPANLRPESGTESRFFPHGDALPGRHGIINDASLTGNPDFRVPEELEIDDGLRARRGIEEEVVESMDETPRGGILNIEEKSNQREALHPNVQDRIEDREETEKREPHHVPGGTWHNQTDAPANLRPESGTESRFFPHGDALPGRHGIINDASLTGNPDFRVPEEPEIDDGLRARRGIEEEVVESMDQTPRGGIMNIEEKSNQREALHPNVQDRIEDREETEKREPHHVPGGTWHNQTHPYLHFSCFRCTWESSDEYLRQSRGNLGKEKKQLSTENPHTL</sequence>
<accession>A0AAV7RVS0</accession>